<feature type="compositionally biased region" description="Basic residues" evidence="1">
    <location>
        <begin position="69"/>
        <end position="88"/>
    </location>
</feature>
<evidence type="ECO:0000313" key="3">
    <source>
        <dbReference type="Proteomes" id="UP001165063"/>
    </source>
</evidence>
<evidence type="ECO:0000256" key="1">
    <source>
        <dbReference type="SAM" id="MobiDB-lite"/>
    </source>
</evidence>
<organism evidence="2 3">
    <name type="scientific">Ambrosiozyma monospora</name>
    <name type="common">Yeast</name>
    <name type="synonym">Endomycopsis monosporus</name>
    <dbReference type="NCBI Taxonomy" id="43982"/>
    <lineage>
        <taxon>Eukaryota</taxon>
        <taxon>Fungi</taxon>
        <taxon>Dikarya</taxon>
        <taxon>Ascomycota</taxon>
        <taxon>Saccharomycotina</taxon>
        <taxon>Pichiomycetes</taxon>
        <taxon>Pichiales</taxon>
        <taxon>Pichiaceae</taxon>
        <taxon>Ambrosiozyma</taxon>
    </lineage>
</organism>
<dbReference type="AlphaFoldDB" id="A0A9W6YXM8"/>
<dbReference type="Proteomes" id="UP001165063">
    <property type="component" value="Unassembled WGS sequence"/>
</dbReference>
<feature type="region of interest" description="Disordered" evidence="1">
    <location>
        <begin position="69"/>
        <end position="119"/>
    </location>
</feature>
<protein>
    <submittedName>
        <fullName evidence="2">Unnamed protein product</fullName>
    </submittedName>
</protein>
<keyword evidence="3" id="KW-1185">Reference proteome</keyword>
<sequence>MRAFTLHELVELQRNKIKGKGKKISDFDYIESMKCPVCGEEFNTRDVVSIGGSNTLRDKRIEELKKLGLRHSLKPISKKSKKKHKKRKHSDDDNDHKDGKGEKDHGSKKTKVLAPTQTP</sequence>
<comment type="caution">
    <text evidence="2">The sequence shown here is derived from an EMBL/GenBank/DDBJ whole genome shotgun (WGS) entry which is preliminary data.</text>
</comment>
<dbReference type="OrthoDB" id="247013at2759"/>
<reference evidence="2" key="1">
    <citation type="submission" date="2023-04" db="EMBL/GenBank/DDBJ databases">
        <title>Ambrosiozyma monospora NBRC 1965.</title>
        <authorList>
            <person name="Ichikawa N."/>
            <person name="Sato H."/>
            <person name="Tonouchi N."/>
        </authorList>
    </citation>
    <scope>NUCLEOTIDE SEQUENCE</scope>
    <source>
        <strain evidence="2">NBRC 1965</strain>
    </source>
</reference>
<dbReference type="Pfam" id="PF04641">
    <property type="entry name" value="Rtf2"/>
    <property type="match status" value="1"/>
</dbReference>
<accession>A0A9W6YXM8</accession>
<proteinExistence type="predicted"/>
<dbReference type="EMBL" id="BSXU01002183">
    <property type="protein sequence ID" value="GMG35132.1"/>
    <property type="molecule type" value="Genomic_DNA"/>
</dbReference>
<feature type="compositionally biased region" description="Basic and acidic residues" evidence="1">
    <location>
        <begin position="89"/>
        <end position="107"/>
    </location>
</feature>
<gene>
    <name evidence="2" type="ORF">Amon01_000450000</name>
</gene>
<name>A0A9W6YXM8_AMBMO</name>
<evidence type="ECO:0000313" key="2">
    <source>
        <dbReference type="EMBL" id="GMG35132.1"/>
    </source>
</evidence>